<dbReference type="PANTHER" id="PTHR21310">
    <property type="entry name" value="AMINOGLYCOSIDE PHOSPHOTRANSFERASE-RELATED-RELATED"/>
    <property type="match status" value="1"/>
</dbReference>
<dbReference type="Proteomes" id="UP001141434">
    <property type="component" value="Unassembled WGS sequence"/>
</dbReference>
<sequence>MRFIERHTGIRVPHALHDGMTEKSPVGLGPFIVMEYIENDSDLVDALNIPGRSDDDRPVLNPDIAEGRLRSAYSEMANLLPQIAKYSFNEIGCISNTEDDDFDDDWIVIHHPLTLNMNEFVQLGGYLPRFTSQPYIPNGIFLFPGTSRHIYHASVFKTKQRDYLRGKLSKKNRLRRHEHGPFKLFCDDFGPANVLTNSEHNYRIVGAIDREFSYCASAEFLYDPPSWLLLERPEYWEEGLED</sequence>
<accession>A0A9W9FA24</accession>
<dbReference type="RefSeq" id="XP_056511959.1">
    <property type="nucleotide sequence ID" value="XM_056656346.1"/>
</dbReference>
<protein>
    <recommendedName>
        <fullName evidence="3">Aminoglycoside phosphotransferase domain-containing protein</fullName>
    </recommendedName>
</protein>
<dbReference type="GeneID" id="81395514"/>
<dbReference type="AlphaFoldDB" id="A0A9W9FA24"/>
<keyword evidence="2" id="KW-1185">Reference proteome</keyword>
<evidence type="ECO:0000313" key="2">
    <source>
        <dbReference type="Proteomes" id="UP001141434"/>
    </source>
</evidence>
<evidence type="ECO:0008006" key="3">
    <source>
        <dbReference type="Google" id="ProtNLM"/>
    </source>
</evidence>
<reference evidence="1" key="2">
    <citation type="journal article" date="2023" name="IMA Fungus">
        <title>Comparative genomic study of the Penicillium genus elucidates a diverse pangenome and 15 lateral gene transfer events.</title>
        <authorList>
            <person name="Petersen C."/>
            <person name="Sorensen T."/>
            <person name="Nielsen M.R."/>
            <person name="Sondergaard T.E."/>
            <person name="Sorensen J.L."/>
            <person name="Fitzpatrick D.A."/>
            <person name="Frisvad J.C."/>
            <person name="Nielsen K.L."/>
        </authorList>
    </citation>
    <scope>NUCLEOTIDE SEQUENCE</scope>
    <source>
        <strain evidence="1">IBT 34128</strain>
    </source>
</reference>
<comment type="caution">
    <text evidence="1">The sequence shown here is derived from an EMBL/GenBank/DDBJ whole genome shotgun (WGS) entry which is preliminary data.</text>
</comment>
<dbReference type="PANTHER" id="PTHR21310:SF37">
    <property type="entry name" value="AMINOGLYCOSIDE PHOSPHOTRANSFERASE DOMAIN-CONTAINING PROTEIN"/>
    <property type="match status" value="1"/>
</dbReference>
<name>A0A9W9FA24_9EURO</name>
<dbReference type="EMBL" id="JAPMSZ010000007">
    <property type="protein sequence ID" value="KAJ5096408.1"/>
    <property type="molecule type" value="Genomic_DNA"/>
</dbReference>
<reference evidence="1" key="1">
    <citation type="submission" date="2022-11" db="EMBL/GenBank/DDBJ databases">
        <authorList>
            <person name="Petersen C."/>
        </authorList>
    </citation>
    <scope>NUCLEOTIDE SEQUENCE</scope>
    <source>
        <strain evidence="1">IBT 34128</strain>
    </source>
</reference>
<evidence type="ECO:0000313" key="1">
    <source>
        <dbReference type="EMBL" id="KAJ5096408.1"/>
    </source>
</evidence>
<dbReference type="OrthoDB" id="5412996at2759"/>
<proteinExistence type="predicted"/>
<dbReference type="InterPro" id="IPR051678">
    <property type="entry name" value="AGP_Transferase"/>
</dbReference>
<gene>
    <name evidence="1" type="ORF">NUU61_005764</name>
</gene>
<organism evidence="1 2">
    <name type="scientific">Penicillium alfredii</name>
    <dbReference type="NCBI Taxonomy" id="1506179"/>
    <lineage>
        <taxon>Eukaryota</taxon>
        <taxon>Fungi</taxon>
        <taxon>Dikarya</taxon>
        <taxon>Ascomycota</taxon>
        <taxon>Pezizomycotina</taxon>
        <taxon>Eurotiomycetes</taxon>
        <taxon>Eurotiomycetidae</taxon>
        <taxon>Eurotiales</taxon>
        <taxon>Aspergillaceae</taxon>
        <taxon>Penicillium</taxon>
    </lineage>
</organism>